<reference evidence="2 3" key="2">
    <citation type="submission" date="2020-03" db="EMBL/GenBank/DDBJ databases">
        <authorList>
            <person name="Ichikawa N."/>
            <person name="Kimura A."/>
            <person name="Kitahashi Y."/>
            <person name="Uohara A."/>
        </authorList>
    </citation>
    <scope>NUCLEOTIDE SEQUENCE [LARGE SCALE GENOMIC DNA]</scope>
    <source>
        <strain evidence="2 3">NBRC 105367</strain>
    </source>
</reference>
<evidence type="ECO:0000256" key="1">
    <source>
        <dbReference type="SAM" id="MobiDB-lite"/>
    </source>
</evidence>
<reference evidence="2 3" key="1">
    <citation type="submission" date="2020-03" db="EMBL/GenBank/DDBJ databases">
        <title>Whole genome shotgun sequence of Phytohabitans suffuscus NBRC 105367.</title>
        <authorList>
            <person name="Komaki H."/>
            <person name="Tamura T."/>
        </authorList>
    </citation>
    <scope>NUCLEOTIDE SEQUENCE [LARGE SCALE GENOMIC DNA]</scope>
    <source>
        <strain evidence="2 3">NBRC 105367</strain>
    </source>
</reference>
<feature type="region of interest" description="Disordered" evidence="1">
    <location>
        <begin position="64"/>
        <end position="108"/>
    </location>
</feature>
<keyword evidence="3" id="KW-1185">Reference proteome</keyword>
<proteinExistence type="predicted"/>
<protein>
    <submittedName>
        <fullName evidence="2">Uncharacterized protein</fullName>
    </submittedName>
</protein>
<accession>A0A6F8YU64</accession>
<dbReference type="Proteomes" id="UP000503011">
    <property type="component" value="Chromosome"/>
</dbReference>
<dbReference type="AlphaFoldDB" id="A0A6F8YU64"/>
<organism evidence="2 3">
    <name type="scientific">Phytohabitans suffuscus</name>
    <dbReference type="NCBI Taxonomy" id="624315"/>
    <lineage>
        <taxon>Bacteria</taxon>
        <taxon>Bacillati</taxon>
        <taxon>Actinomycetota</taxon>
        <taxon>Actinomycetes</taxon>
        <taxon>Micromonosporales</taxon>
        <taxon>Micromonosporaceae</taxon>
    </lineage>
</organism>
<name>A0A6F8YU64_9ACTN</name>
<dbReference type="KEGG" id="psuu:Psuf_069750"/>
<sequence>MPPVPLGRPSTVPAAGRRAGPPGVCTTGADVAGRRAIRSDLDAESSMDDYEEWADAARAARRAQYGREHVHRQQERAHALVRLPVTRARGSRPARDSPQRASPSTTTS</sequence>
<feature type="compositionally biased region" description="Basic and acidic residues" evidence="1">
    <location>
        <begin position="65"/>
        <end position="78"/>
    </location>
</feature>
<feature type="region of interest" description="Disordered" evidence="1">
    <location>
        <begin position="1"/>
        <end position="28"/>
    </location>
</feature>
<dbReference type="EMBL" id="AP022871">
    <property type="protein sequence ID" value="BCB89662.1"/>
    <property type="molecule type" value="Genomic_DNA"/>
</dbReference>
<feature type="compositionally biased region" description="Polar residues" evidence="1">
    <location>
        <begin position="99"/>
        <end position="108"/>
    </location>
</feature>
<evidence type="ECO:0000313" key="2">
    <source>
        <dbReference type="EMBL" id="BCB89662.1"/>
    </source>
</evidence>
<gene>
    <name evidence="2" type="ORF">Psuf_069750</name>
</gene>
<evidence type="ECO:0000313" key="3">
    <source>
        <dbReference type="Proteomes" id="UP000503011"/>
    </source>
</evidence>